<name>A0A0W4ZEN2_PNEJ7</name>
<gene>
    <name evidence="8" type="ORF">T551_03310</name>
</gene>
<evidence type="ECO:0000256" key="6">
    <source>
        <dbReference type="SAM" id="Coils"/>
    </source>
</evidence>
<dbReference type="AlphaFoldDB" id="A0A0W4ZEN2"/>
<evidence type="ECO:0000313" key="9">
    <source>
        <dbReference type="Proteomes" id="UP000053447"/>
    </source>
</evidence>
<dbReference type="PROSITE" id="PS50082">
    <property type="entry name" value="WD_REPEATS_2"/>
    <property type="match status" value="1"/>
</dbReference>
<dbReference type="Pfam" id="PF00400">
    <property type="entry name" value="WD40"/>
    <property type="match status" value="2"/>
</dbReference>
<dbReference type="GO" id="GO:0005868">
    <property type="term" value="C:cytoplasmic dynein complex"/>
    <property type="evidence" value="ECO:0007669"/>
    <property type="project" value="TreeGrafter"/>
</dbReference>
<dbReference type="GO" id="GO:0005737">
    <property type="term" value="C:cytoplasm"/>
    <property type="evidence" value="ECO:0007669"/>
    <property type="project" value="UniProtKB-SubCell"/>
</dbReference>
<evidence type="ECO:0000256" key="2">
    <source>
        <dbReference type="ARBA" id="ARBA00022490"/>
    </source>
</evidence>
<keyword evidence="9" id="KW-1185">Reference proteome</keyword>
<dbReference type="GO" id="GO:0045503">
    <property type="term" value="F:dynein light chain binding"/>
    <property type="evidence" value="ECO:0007669"/>
    <property type="project" value="TreeGrafter"/>
</dbReference>
<dbReference type="Gene3D" id="2.130.10.10">
    <property type="entry name" value="YVTN repeat-like/Quinoprotein amine dehydrogenase"/>
    <property type="match status" value="2"/>
</dbReference>
<dbReference type="VEuPathDB" id="FungiDB:T551_03310"/>
<dbReference type="SMART" id="SM00320">
    <property type="entry name" value="WD40"/>
    <property type="match status" value="5"/>
</dbReference>
<dbReference type="Proteomes" id="UP000053447">
    <property type="component" value="Unassembled WGS sequence"/>
</dbReference>
<keyword evidence="3 5" id="KW-0853">WD repeat</keyword>
<evidence type="ECO:0000256" key="7">
    <source>
        <dbReference type="SAM" id="MobiDB-lite"/>
    </source>
</evidence>
<feature type="coiled-coil region" evidence="6">
    <location>
        <begin position="137"/>
        <end position="171"/>
    </location>
</feature>
<dbReference type="SUPFAM" id="SSF50978">
    <property type="entry name" value="WD40 repeat-like"/>
    <property type="match status" value="1"/>
</dbReference>
<dbReference type="InterPro" id="IPR015943">
    <property type="entry name" value="WD40/YVTN_repeat-like_dom_sf"/>
</dbReference>
<dbReference type="OrthoDB" id="366230at2759"/>
<feature type="compositionally biased region" description="Polar residues" evidence="7">
    <location>
        <begin position="29"/>
        <end position="49"/>
    </location>
</feature>
<dbReference type="InterPro" id="IPR050687">
    <property type="entry name" value="Dynein_IC"/>
</dbReference>
<dbReference type="GO" id="GO:0010970">
    <property type="term" value="P:transport along microtubule"/>
    <property type="evidence" value="ECO:0007669"/>
    <property type="project" value="TreeGrafter"/>
</dbReference>
<dbReference type="RefSeq" id="XP_018228179.1">
    <property type="nucleotide sequence ID" value="XM_018375573.1"/>
</dbReference>
<comment type="caution">
    <text evidence="8">The sequence shown here is derived from an EMBL/GenBank/DDBJ whole genome shotgun (WGS) entry which is preliminary data.</text>
</comment>
<dbReference type="PANTHER" id="PTHR12442:SF22">
    <property type="entry name" value="CYTOPLASMIC DYNEIN 1 INTERMEDIATE CHAIN-RELATED"/>
    <property type="match status" value="1"/>
</dbReference>
<dbReference type="GeneID" id="28941828"/>
<dbReference type="InterPro" id="IPR001680">
    <property type="entry name" value="WD40_rpt"/>
</dbReference>
<dbReference type="PROSITE" id="PS00678">
    <property type="entry name" value="WD_REPEATS_1"/>
    <property type="match status" value="1"/>
</dbReference>
<sequence>MEQRRAEIEAKRNKLAEFRRHIEERREQFSLSKTSDETLSSTKKTSNLNSRKEIDDFVTRLMANMKDISKETVLEKKEPVTIEKPSNKVKSDTQSLSDTLSIAPLLHLFHITPLQAPSKPISYDKEVQTSSDWRSQEDNENELQAQLEARVKQALEEVRQKENCEKEEKQEPKKKIQIMSDEQRNTVLNSQVFHDFIEKSSKIIERALDEEYHPAIDYSANCALNKDKNSEKKIKEVMQFQNEKWTSKKVITDLDWSNHFRELSLASYSKNKGIFSDSEGHVMVWNLYLHDRPEYIFNSQSSILSARFSPFHSNLIVGGSYNGQIFLWDTRTTSRPVLVTPLTGTGHFHPIFGVRMVGTSNANNIISMSTDGIICAWTIDMLTQPQEVLELTMPTSKYDDICSTCIEIPESDPTSFLVGTEEGTIYSVNRYDHAGAKAGIDSRLIYKHHVAPVTSISFHSPKGPLDLGDLVLSSSLDWTIKLWKIKPSSSLSVNYLNDTSNSNFDIPVMEFHCDEIVCDVEWSPVRPGIWASVNGSGSLEIWNLDADVEKPVAQIFPSTTSPNNRALNKLSWESHEGKKIAVGGLDGIVSIIDIGDFGGTEVKQEEWINIKRLVNKNNNDNDGVELANN</sequence>
<feature type="repeat" description="WD" evidence="5">
    <location>
        <begin position="446"/>
        <end position="493"/>
    </location>
</feature>
<keyword evidence="4" id="KW-0677">Repeat</keyword>
<organism evidence="8 9">
    <name type="scientific">Pneumocystis jirovecii (strain RU7)</name>
    <name type="common">Human pneumocystis pneumonia agent</name>
    <dbReference type="NCBI Taxonomy" id="1408657"/>
    <lineage>
        <taxon>Eukaryota</taxon>
        <taxon>Fungi</taxon>
        <taxon>Dikarya</taxon>
        <taxon>Ascomycota</taxon>
        <taxon>Taphrinomycotina</taxon>
        <taxon>Pneumocystomycetes</taxon>
        <taxon>Pneumocystaceae</taxon>
        <taxon>Pneumocystis</taxon>
    </lineage>
</organism>
<keyword evidence="2" id="KW-0963">Cytoplasm</keyword>
<evidence type="ECO:0000256" key="4">
    <source>
        <dbReference type="ARBA" id="ARBA00022737"/>
    </source>
</evidence>
<accession>A0A0W4ZEN2</accession>
<evidence type="ECO:0000256" key="1">
    <source>
        <dbReference type="ARBA" id="ARBA00004496"/>
    </source>
</evidence>
<evidence type="ECO:0000313" key="8">
    <source>
        <dbReference type="EMBL" id="KTW26848.1"/>
    </source>
</evidence>
<protein>
    <recommendedName>
        <fullName evidence="10">Dynein intermediate chain, cytosolic</fullName>
    </recommendedName>
</protein>
<feature type="region of interest" description="Disordered" evidence="7">
    <location>
        <begin position="26"/>
        <end position="52"/>
    </location>
</feature>
<dbReference type="EMBL" id="LFWA01000016">
    <property type="protein sequence ID" value="KTW26848.1"/>
    <property type="molecule type" value="Genomic_DNA"/>
</dbReference>
<dbReference type="PANTHER" id="PTHR12442">
    <property type="entry name" value="DYNEIN INTERMEDIATE CHAIN"/>
    <property type="match status" value="1"/>
</dbReference>
<dbReference type="STRING" id="1408657.A0A0W4ZEN2"/>
<proteinExistence type="predicted"/>
<keyword evidence="6" id="KW-0175">Coiled coil</keyword>
<comment type="subcellular location">
    <subcellularLocation>
        <location evidence="1">Cytoplasm</location>
    </subcellularLocation>
</comment>
<dbReference type="GO" id="GO:0045504">
    <property type="term" value="F:dynein heavy chain binding"/>
    <property type="evidence" value="ECO:0007669"/>
    <property type="project" value="TreeGrafter"/>
</dbReference>
<dbReference type="InterPro" id="IPR036322">
    <property type="entry name" value="WD40_repeat_dom_sf"/>
</dbReference>
<evidence type="ECO:0000256" key="3">
    <source>
        <dbReference type="ARBA" id="ARBA00022574"/>
    </source>
</evidence>
<evidence type="ECO:0000256" key="5">
    <source>
        <dbReference type="PROSITE-ProRule" id="PRU00221"/>
    </source>
</evidence>
<reference evidence="9" key="1">
    <citation type="journal article" date="2016" name="Nat. Commun.">
        <title>Genome analysis of three Pneumocystis species reveals adaptation mechanisms to life exclusively in mammalian hosts.</title>
        <authorList>
            <person name="Ma L."/>
            <person name="Chen Z."/>
            <person name="Huang D.W."/>
            <person name="Kutty G."/>
            <person name="Ishihara M."/>
            <person name="Wang H."/>
            <person name="Abouelleil A."/>
            <person name="Bishop L."/>
            <person name="Davey E."/>
            <person name="Deng R."/>
            <person name="Deng X."/>
            <person name="Fan L."/>
            <person name="Fantoni G."/>
            <person name="Fitzgerald M."/>
            <person name="Gogineni E."/>
            <person name="Goldberg J.M."/>
            <person name="Handley G."/>
            <person name="Hu X."/>
            <person name="Huber C."/>
            <person name="Jiao X."/>
            <person name="Jones K."/>
            <person name="Levin J.Z."/>
            <person name="Liu Y."/>
            <person name="Macdonald P."/>
            <person name="Melnikov A."/>
            <person name="Raley C."/>
            <person name="Sassi M."/>
            <person name="Sherman B.T."/>
            <person name="Song X."/>
            <person name="Sykes S."/>
            <person name="Tran B."/>
            <person name="Walsh L."/>
            <person name="Xia Y."/>
            <person name="Yang J."/>
            <person name="Young S."/>
            <person name="Zeng Q."/>
            <person name="Zheng X."/>
            <person name="Stephens R."/>
            <person name="Nusbaum C."/>
            <person name="Birren B.W."/>
            <person name="Azadi P."/>
            <person name="Lempicki R.A."/>
            <person name="Cuomo C.A."/>
            <person name="Kovacs J.A."/>
        </authorList>
    </citation>
    <scope>NUCLEOTIDE SEQUENCE [LARGE SCALE GENOMIC DNA]</scope>
    <source>
        <strain evidence="9">RU7</strain>
    </source>
</reference>
<dbReference type="InterPro" id="IPR019775">
    <property type="entry name" value="WD40_repeat_CS"/>
</dbReference>
<evidence type="ECO:0008006" key="10">
    <source>
        <dbReference type="Google" id="ProtNLM"/>
    </source>
</evidence>